<dbReference type="InterPro" id="IPR032675">
    <property type="entry name" value="LRR_dom_sf"/>
</dbReference>
<dbReference type="Gene3D" id="3.80.10.10">
    <property type="entry name" value="Ribonuclease Inhibitor"/>
    <property type="match status" value="1"/>
</dbReference>
<proteinExistence type="predicted"/>
<accession>A0ABR4N057</accession>
<protein>
    <recommendedName>
        <fullName evidence="6">L domain-like protein</fullName>
    </recommendedName>
</protein>
<name>A0ABR4N057_9FUNG</name>
<comment type="subcellular location">
    <subcellularLocation>
        <location evidence="1">Cell envelope</location>
    </subcellularLocation>
</comment>
<evidence type="ECO:0008006" key="6">
    <source>
        <dbReference type="Google" id="ProtNLM"/>
    </source>
</evidence>
<reference evidence="4 5" key="1">
    <citation type="submission" date="2023-09" db="EMBL/GenBank/DDBJ databases">
        <title>Pangenome analysis of Batrachochytrium dendrobatidis and related Chytrids.</title>
        <authorList>
            <person name="Yacoub M.N."/>
            <person name="Stajich J.E."/>
            <person name="James T.Y."/>
        </authorList>
    </citation>
    <scope>NUCLEOTIDE SEQUENCE [LARGE SCALE GENOMIC DNA]</scope>
    <source>
        <strain evidence="4 5">JEL0888</strain>
    </source>
</reference>
<feature type="compositionally biased region" description="Low complexity" evidence="2">
    <location>
        <begin position="52"/>
        <end position="76"/>
    </location>
</feature>
<feature type="transmembrane region" description="Helical" evidence="3">
    <location>
        <begin position="337"/>
        <end position="356"/>
    </location>
</feature>
<evidence type="ECO:0000313" key="5">
    <source>
        <dbReference type="Proteomes" id="UP001527925"/>
    </source>
</evidence>
<keyword evidence="3" id="KW-0472">Membrane</keyword>
<keyword evidence="3" id="KW-0812">Transmembrane</keyword>
<feature type="region of interest" description="Disordered" evidence="2">
    <location>
        <begin position="367"/>
        <end position="397"/>
    </location>
</feature>
<sequence length="397" mass="41006">MAPVDREAAQAAPSPPRSARRTRRTPAPPEPQRPNKKQQKAPAKRPRPVPAPATTTSRPAPSSTAPAPVSSAPAATQTANASGDPTAAADCAVLATASGRQWGKNCCLFGGVSCSAGRVTELNLHAQNLTGPIPPAIGSLSALVAVHLESNEFTGPIPSSLGSLESLETLWLFDNRLSGSIPLSFTGFKRLQSLRISNNALAGTIPAGMGKIPTLFSFILPLNELGTLPCLAVLTKSIDNLDSHFDGNANITGSLPDFAPTLDCSGAGTRSCLPKSSNPAFCGLQYCDPSVNADKAPAAAELPFPTAASEPDAMALSRGAAGSPQSSSSSSIFTQPLVIGAGVGALLVIGAIGMFIKNRLQQKTEEKALYNPNDPDGSRSLSLRRSMSRASKHSLSR</sequence>
<feature type="region of interest" description="Disordered" evidence="2">
    <location>
        <begin position="1"/>
        <end position="84"/>
    </location>
</feature>
<keyword evidence="5" id="KW-1185">Reference proteome</keyword>
<dbReference type="EMBL" id="JADGIZ020000055">
    <property type="protein sequence ID" value="KAL2912909.1"/>
    <property type="molecule type" value="Genomic_DNA"/>
</dbReference>
<dbReference type="PANTHER" id="PTHR48059">
    <property type="entry name" value="POLYGALACTURONASE INHIBITOR 1"/>
    <property type="match status" value="1"/>
</dbReference>
<dbReference type="InterPro" id="IPR051848">
    <property type="entry name" value="PGIP"/>
</dbReference>
<dbReference type="SUPFAM" id="SSF52058">
    <property type="entry name" value="L domain-like"/>
    <property type="match status" value="1"/>
</dbReference>
<evidence type="ECO:0000256" key="1">
    <source>
        <dbReference type="ARBA" id="ARBA00004196"/>
    </source>
</evidence>
<evidence type="ECO:0000313" key="4">
    <source>
        <dbReference type="EMBL" id="KAL2912909.1"/>
    </source>
</evidence>
<comment type="caution">
    <text evidence="4">The sequence shown here is derived from an EMBL/GenBank/DDBJ whole genome shotgun (WGS) entry which is preliminary data.</text>
</comment>
<dbReference type="PANTHER" id="PTHR48059:SF30">
    <property type="entry name" value="OS06G0587000 PROTEIN"/>
    <property type="match status" value="1"/>
</dbReference>
<dbReference type="Proteomes" id="UP001527925">
    <property type="component" value="Unassembled WGS sequence"/>
</dbReference>
<feature type="compositionally biased region" description="Basic residues" evidence="2">
    <location>
        <begin position="34"/>
        <end position="47"/>
    </location>
</feature>
<evidence type="ECO:0000256" key="3">
    <source>
        <dbReference type="SAM" id="Phobius"/>
    </source>
</evidence>
<dbReference type="Pfam" id="PF00560">
    <property type="entry name" value="LRR_1"/>
    <property type="match status" value="2"/>
</dbReference>
<evidence type="ECO:0000256" key="2">
    <source>
        <dbReference type="SAM" id="MobiDB-lite"/>
    </source>
</evidence>
<keyword evidence="3" id="KW-1133">Transmembrane helix</keyword>
<gene>
    <name evidence="4" type="ORF">HK105_207580</name>
</gene>
<dbReference type="InterPro" id="IPR001611">
    <property type="entry name" value="Leu-rich_rpt"/>
</dbReference>
<organism evidence="4 5">
    <name type="scientific">Polyrhizophydium stewartii</name>
    <dbReference type="NCBI Taxonomy" id="2732419"/>
    <lineage>
        <taxon>Eukaryota</taxon>
        <taxon>Fungi</taxon>
        <taxon>Fungi incertae sedis</taxon>
        <taxon>Chytridiomycota</taxon>
        <taxon>Chytridiomycota incertae sedis</taxon>
        <taxon>Chytridiomycetes</taxon>
        <taxon>Rhizophydiales</taxon>
        <taxon>Rhizophydiales incertae sedis</taxon>
        <taxon>Polyrhizophydium</taxon>
    </lineage>
</organism>
<feature type="compositionally biased region" description="Basic residues" evidence="2">
    <location>
        <begin position="386"/>
        <end position="397"/>
    </location>
</feature>